<dbReference type="GO" id="GO:0009042">
    <property type="term" value="F:valine-pyruvate transaminase activity"/>
    <property type="evidence" value="ECO:0007669"/>
    <property type="project" value="TreeGrafter"/>
</dbReference>
<dbReference type="GO" id="GO:1901605">
    <property type="term" value="P:alpha-amino acid metabolic process"/>
    <property type="evidence" value="ECO:0007669"/>
    <property type="project" value="TreeGrafter"/>
</dbReference>
<accession>A0A6C2U8V2</accession>
<feature type="domain" description="Aminotransferase class I/classII large" evidence="5">
    <location>
        <begin position="67"/>
        <end position="405"/>
    </location>
</feature>
<dbReference type="PANTHER" id="PTHR42790:SF4">
    <property type="entry name" value="VALINE--PYRUVATE AMINOTRANSFERASE"/>
    <property type="match status" value="1"/>
</dbReference>
<keyword evidence="7" id="KW-1185">Reference proteome</keyword>
<evidence type="ECO:0000259" key="5">
    <source>
        <dbReference type="Pfam" id="PF00155"/>
    </source>
</evidence>
<dbReference type="InterPro" id="IPR004839">
    <property type="entry name" value="Aminotransferase_I/II_large"/>
</dbReference>
<proteinExistence type="predicted"/>
<keyword evidence="3 6" id="KW-0808">Transferase</keyword>
<dbReference type="Gene3D" id="3.40.640.10">
    <property type="entry name" value="Type I PLP-dependent aspartate aminotransferase-like (Major domain)"/>
    <property type="match status" value="1"/>
</dbReference>
<dbReference type="InterPro" id="IPR015421">
    <property type="entry name" value="PyrdxlP-dep_Trfase_major"/>
</dbReference>
<dbReference type="GO" id="GO:0030170">
    <property type="term" value="F:pyridoxal phosphate binding"/>
    <property type="evidence" value="ECO:0007669"/>
    <property type="project" value="InterPro"/>
</dbReference>
<dbReference type="AlphaFoldDB" id="A0A6C2U8V2"/>
<reference evidence="6 7" key="1">
    <citation type="submission" date="2019-04" db="EMBL/GenBank/DDBJ databases">
        <authorList>
            <person name="Van Vliet M D."/>
        </authorList>
    </citation>
    <scope>NUCLEOTIDE SEQUENCE [LARGE SCALE GENOMIC DNA]</scope>
    <source>
        <strain evidence="6 7">F1</strain>
    </source>
</reference>
<organism evidence="6 7">
    <name type="scientific">Pontiella desulfatans</name>
    <dbReference type="NCBI Taxonomy" id="2750659"/>
    <lineage>
        <taxon>Bacteria</taxon>
        <taxon>Pseudomonadati</taxon>
        <taxon>Kiritimatiellota</taxon>
        <taxon>Kiritimatiellia</taxon>
        <taxon>Kiritimatiellales</taxon>
        <taxon>Pontiellaceae</taxon>
        <taxon>Pontiella</taxon>
    </lineage>
</organism>
<dbReference type="NCBIfam" id="NF006964">
    <property type="entry name" value="PRK09440.1-2"/>
    <property type="match status" value="1"/>
</dbReference>
<evidence type="ECO:0000313" key="7">
    <source>
        <dbReference type="Proteomes" id="UP000366872"/>
    </source>
</evidence>
<dbReference type="Pfam" id="PF00155">
    <property type="entry name" value="Aminotran_1_2"/>
    <property type="match status" value="1"/>
</dbReference>
<evidence type="ECO:0000256" key="3">
    <source>
        <dbReference type="ARBA" id="ARBA00022679"/>
    </source>
</evidence>
<name>A0A6C2U8V2_PONDE</name>
<sequence length="416" mass="46419">MNLSKFGEKFTRKAGITELMDDLGSAMAKGDMLMLGGGNPAHIPEVQLHFRNRMEQILAEPRGFEAMIGNYDGTRGNEAFIEALAALLRETFGWDITAKNIALTNGAQSGLFYLFNMFAGEMPDGSKKKIMFPLTPEYIGYADAGLTDGFFIARHPSIELLDDGLFKYHIDFDSLDVGDDVGAICVSRPTNPTGNVLTNAEILELDAIAGEKGIPLIIDGAYGTPFPNIIYTEAKPIWSPNTVLTMSLSKLGLPNLRTGIVIAREEIATAIGEINGVMHLAPGGLGSKLAFEMVRSGEIMQISKEIVQPFYRRKALQTLEWFREELGDLPCRIHKPEGALFLWLWFPELPCTSKELYERLKRRKTLIVPGNYFFPGLEHEYWQHKHECIRVTYAQDDAVVHEGVKIIADEVRKLYS</sequence>
<dbReference type="CDD" id="cd00609">
    <property type="entry name" value="AAT_like"/>
    <property type="match status" value="1"/>
</dbReference>
<keyword evidence="6" id="KW-0670">Pyruvate</keyword>
<dbReference type="GO" id="GO:0005829">
    <property type="term" value="C:cytosol"/>
    <property type="evidence" value="ECO:0007669"/>
    <property type="project" value="TreeGrafter"/>
</dbReference>
<evidence type="ECO:0000313" key="6">
    <source>
        <dbReference type="EMBL" id="VGO15824.1"/>
    </source>
</evidence>
<dbReference type="Proteomes" id="UP000366872">
    <property type="component" value="Unassembled WGS sequence"/>
</dbReference>
<gene>
    <name evidence="6" type="primary">avtA</name>
    <name evidence="6" type="ORF">PDESU_04411</name>
</gene>
<dbReference type="InterPro" id="IPR015424">
    <property type="entry name" value="PyrdxlP-dep_Trfase"/>
</dbReference>
<dbReference type="NCBIfam" id="NF006967">
    <property type="entry name" value="PRK09440.1-5"/>
    <property type="match status" value="1"/>
</dbReference>
<evidence type="ECO:0000256" key="4">
    <source>
        <dbReference type="ARBA" id="ARBA00022898"/>
    </source>
</evidence>
<dbReference type="SUPFAM" id="SSF53383">
    <property type="entry name" value="PLP-dependent transferases"/>
    <property type="match status" value="1"/>
</dbReference>
<evidence type="ECO:0000256" key="2">
    <source>
        <dbReference type="ARBA" id="ARBA00022576"/>
    </source>
</evidence>
<keyword evidence="4" id="KW-0663">Pyridoxal phosphate</keyword>
<comment type="cofactor">
    <cofactor evidence="1">
        <name>pyridoxal 5'-phosphate</name>
        <dbReference type="ChEBI" id="CHEBI:597326"/>
    </cofactor>
</comment>
<dbReference type="InterPro" id="IPR050859">
    <property type="entry name" value="Class-I_PLP-dep_aminotransf"/>
</dbReference>
<evidence type="ECO:0000256" key="1">
    <source>
        <dbReference type="ARBA" id="ARBA00001933"/>
    </source>
</evidence>
<dbReference type="RefSeq" id="WP_136081393.1">
    <property type="nucleotide sequence ID" value="NZ_CAAHFG010000003.1"/>
</dbReference>
<dbReference type="PANTHER" id="PTHR42790">
    <property type="entry name" value="AMINOTRANSFERASE"/>
    <property type="match status" value="1"/>
</dbReference>
<keyword evidence="2 6" id="KW-0032">Aminotransferase</keyword>
<dbReference type="EMBL" id="CAAHFG010000003">
    <property type="protein sequence ID" value="VGO15824.1"/>
    <property type="molecule type" value="Genomic_DNA"/>
</dbReference>
<protein>
    <submittedName>
        <fullName evidence="6">Valine--pyruvate aminotransferase</fullName>
    </submittedName>
</protein>